<evidence type="ECO:0000256" key="1">
    <source>
        <dbReference type="SAM" id="SignalP"/>
    </source>
</evidence>
<evidence type="ECO:0000259" key="2">
    <source>
        <dbReference type="Pfam" id="PF16103"/>
    </source>
</evidence>
<reference evidence="3 4" key="1">
    <citation type="submission" date="2018-10" db="EMBL/GenBank/DDBJ databases">
        <title>Isolation from cow dung.</title>
        <authorList>
            <person name="Ling L."/>
        </authorList>
    </citation>
    <scope>NUCLEOTIDE SEQUENCE [LARGE SCALE GENOMIC DNA]</scope>
    <source>
        <strain evidence="3 4">NEAU-LL90</strain>
    </source>
</reference>
<dbReference type="RefSeq" id="WP_122187676.1">
    <property type="nucleotide sequence ID" value="NZ_RFFH01000003.1"/>
</dbReference>
<name>A0A3M2LFK4_9NOCA</name>
<evidence type="ECO:0000313" key="3">
    <source>
        <dbReference type="EMBL" id="RMI33478.1"/>
    </source>
</evidence>
<dbReference type="Gene3D" id="2.40.128.540">
    <property type="entry name" value="Domain of unknown function DUF4822"/>
    <property type="match status" value="1"/>
</dbReference>
<evidence type="ECO:0000313" key="4">
    <source>
        <dbReference type="Proteomes" id="UP000279275"/>
    </source>
</evidence>
<keyword evidence="1" id="KW-0732">Signal</keyword>
<keyword evidence="4" id="KW-1185">Reference proteome</keyword>
<accession>A0A3M2LFK4</accession>
<protein>
    <submittedName>
        <fullName evidence="3">DUF4822 domain-containing protein</fullName>
    </submittedName>
</protein>
<feature type="chain" id="PRO_5038851778" evidence="1">
    <location>
        <begin position="24"/>
        <end position="174"/>
    </location>
</feature>
<gene>
    <name evidence="3" type="ORF">EBN03_10115</name>
</gene>
<dbReference type="AlphaFoldDB" id="A0A3M2LFK4"/>
<feature type="domain" description="DUF4822" evidence="2">
    <location>
        <begin position="53"/>
        <end position="169"/>
    </location>
</feature>
<dbReference type="InterPro" id="IPR032247">
    <property type="entry name" value="DUF4822"/>
</dbReference>
<comment type="caution">
    <text evidence="3">The sequence shown here is derived from an EMBL/GenBank/DDBJ whole genome shotgun (WGS) entry which is preliminary data.</text>
</comment>
<organism evidence="3 4">
    <name type="scientific">Nocardia stercoris</name>
    <dbReference type="NCBI Taxonomy" id="2483361"/>
    <lineage>
        <taxon>Bacteria</taxon>
        <taxon>Bacillati</taxon>
        <taxon>Actinomycetota</taxon>
        <taxon>Actinomycetes</taxon>
        <taxon>Mycobacteriales</taxon>
        <taxon>Nocardiaceae</taxon>
        <taxon>Nocardia</taxon>
    </lineage>
</organism>
<dbReference type="EMBL" id="RFFH01000003">
    <property type="protein sequence ID" value="RMI33478.1"/>
    <property type="molecule type" value="Genomic_DNA"/>
</dbReference>
<dbReference type="Pfam" id="PF16103">
    <property type="entry name" value="DUF4822"/>
    <property type="match status" value="1"/>
</dbReference>
<feature type="signal peptide" evidence="1">
    <location>
        <begin position="1"/>
        <end position="23"/>
    </location>
</feature>
<dbReference type="OrthoDB" id="6455006at2"/>
<proteinExistence type="predicted"/>
<sequence length="174" mass="18725">MTPIAIRTTGALAAVAVCGLVTACGSIQAFFSPTTPVSSPPPPTVAADSLGTLLTATPWQTTAVQDPHGDPVPLTDDRVRPYLGFVYFARNGTFTAFGLDDAPAAHGDWWLTPDGKTRTMITKNPAGQEVSRRDVDVVILTDKEFVDRVRPDPTRNNDWFDIVHTPTDHRAPGT</sequence>
<dbReference type="Proteomes" id="UP000279275">
    <property type="component" value="Unassembled WGS sequence"/>
</dbReference>